<sequence length="315" mass="34764">MCVTDSEPVGAERAPSGSTNTKPWRMHCEFLETQMGNPDQELDLGGTSDLTRSGNSFPVFDGHGGKGAAQFVRDHLPRVIIEDSDFPLALEKVVTRSFMETDAAFARSCTLETSLSSGTTALTAMIFGRSLLVANAGDCRAVLSRQGCAIEMSKDHRPCCTKERKRIEALGGFIDDDYLNGLLGVTRALGDWHLEGMKEMSERGGPLSAEPELKLITLTKEEEFLIIGSDGIWDVFTSQNAIDFARRRLQEHNDVKLCCKEIVEEAIKRGATDNLTVVLVSFHLEPPEPVVFQRPRFRRSISAEGLQNLKFLLEG</sequence>
<dbReference type="InterPro" id="IPR015655">
    <property type="entry name" value="PP2C"/>
</dbReference>
<name>A0A6J1HRZ1_CUCMA</name>
<dbReference type="AlphaFoldDB" id="A0A6J1HRZ1"/>
<dbReference type="GO" id="GO:0004722">
    <property type="term" value="F:protein serine/threonine phosphatase activity"/>
    <property type="evidence" value="ECO:0007669"/>
    <property type="project" value="InterPro"/>
</dbReference>
<dbReference type="PANTHER" id="PTHR13832:SF684">
    <property type="entry name" value="PROTEIN PHOSPHATASE 2C 27-RELATED"/>
    <property type="match status" value="1"/>
</dbReference>
<evidence type="ECO:0000256" key="1">
    <source>
        <dbReference type="SAM" id="MobiDB-lite"/>
    </source>
</evidence>
<dbReference type="Pfam" id="PF00481">
    <property type="entry name" value="PP2C"/>
    <property type="match status" value="1"/>
</dbReference>
<evidence type="ECO:0000313" key="4">
    <source>
        <dbReference type="RefSeq" id="XP_022965804.1"/>
    </source>
</evidence>
<evidence type="ECO:0000313" key="3">
    <source>
        <dbReference type="Proteomes" id="UP000504608"/>
    </source>
</evidence>
<protein>
    <submittedName>
        <fullName evidence="4">Probable protein phosphatase 2C 27 isoform X2</fullName>
    </submittedName>
</protein>
<dbReference type="Gene3D" id="3.60.40.10">
    <property type="entry name" value="PPM-type phosphatase domain"/>
    <property type="match status" value="1"/>
</dbReference>
<organism evidence="3 4">
    <name type="scientific">Cucurbita maxima</name>
    <name type="common">Pumpkin</name>
    <name type="synonym">Winter squash</name>
    <dbReference type="NCBI Taxonomy" id="3661"/>
    <lineage>
        <taxon>Eukaryota</taxon>
        <taxon>Viridiplantae</taxon>
        <taxon>Streptophyta</taxon>
        <taxon>Embryophyta</taxon>
        <taxon>Tracheophyta</taxon>
        <taxon>Spermatophyta</taxon>
        <taxon>Magnoliopsida</taxon>
        <taxon>eudicotyledons</taxon>
        <taxon>Gunneridae</taxon>
        <taxon>Pentapetalae</taxon>
        <taxon>rosids</taxon>
        <taxon>fabids</taxon>
        <taxon>Cucurbitales</taxon>
        <taxon>Cucurbitaceae</taxon>
        <taxon>Cucurbiteae</taxon>
        <taxon>Cucurbita</taxon>
    </lineage>
</organism>
<dbReference type="Proteomes" id="UP000504608">
    <property type="component" value="Unplaced"/>
</dbReference>
<reference evidence="4" key="1">
    <citation type="submission" date="2025-08" db="UniProtKB">
        <authorList>
            <consortium name="RefSeq"/>
        </authorList>
    </citation>
    <scope>IDENTIFICATION</scope>
    <source>
        <tissue evidence="4">Young leaves</tissue>
    </source>
</reference>
<dbReference type="RefSeq" id="XP_022965804.1">
    <property type="nucleotide sequence ID" value="XM_023110036.1"/>
</dbReference>
<proteinExistence type="predicted"/>
<dbReference type="InterPro" id="IPR001932">
    <property type="entry name" value="PPM-type_phosphatase-like_dom"/>
</dbReference>
<dbReference type="SMART" id="SM00332">
    <property type="entry name" value="PP2Cc"/>
    <property type="match status" value="1"/>
</dbReference>
<accession>A0A6J1HRZ1</accession>
<dbReference type="CDD" id="cd00143">
    <property type="entry name" value="PP2Cc"/>
    <property type="match status" value="1"/>
</dbReference>
<keyword evidence="3" id="KW-1185">Reference proteome</keyword>
<feature type="domain" description="PPM-type phosphatase" evidence="2">
    <location>
        <begin position="43"/>
        <end position="282"/>
    </location>
</feature>
<dbReference type="PANTHER" id="PTHR13832">
    <property type="entry name" value="PROTEIN PHOSPHATASE 2C"/>
    <property type="match status" value="1"/>
</dbReference>
<dbReference type="PROSITE" id="PS51746">
    <property type="entry name" value="PPM_2"/>
    <property type="match status" value="1"/>
</dbReference>
<dbReference type="SUPFAM" id="SSF81606">
    <property type="entry name" value="PP2C-like"/>
    <property type="match status" value="1"/>
</dbReference>
<evidence type="ECO:0000259" key="2">
    <source>
        <dbReference type="PROSITE" id="PS51746"/>
    </source>
</evidence>
<feature type="region of interest" description="Disordered" evidence="1">
    <location>
        <begin position="1"/>
        <end position="23"/>
    </location>
</feature>
<dbReference type="InterPro" id="IPR036457">
    <property type="entry name" value="PPM-type-like_dom_sf"/>
</dbReference>
<dbReference type="GeneID" id="111465581"/>
<gene>
    <name evidence="4" type="primary">LOC111465581</name>
</gene>